<keyword evidence="2" id="KW-1185">Reference proteome</keyword>
<evidence type="ECO:0000313" key="2">
    <source>
        <dbReference type="Proteomes" id="UP000836841"/>
    </source>
</evidence>
<gene>
    <name evidence="1" type="ORF">TAV2_LOCUS5898</name>
</gene>
<evidence type="ECO:0000313" key="1">
    <source>
        <dbReference type="EMBL" id="CAH2048117.1"/>
    </source>
</evidence>
<name>A0AAU9RUD1_THLAR</name>
<dbReference type="InterPro" id="IPR046350">
    <property type="entry name" value="Cystatin_sf"/>
</dbReference>
<dbReference type="AlphaFoldDB" id="A0AAU9RUD1"/>
<dbReference type="EMBL" id="OU466858">
    <property type="protein sequence ID" value="CAH2048117.1"/>
    <property type="molecule type" value="Genomic_DNA"/>
</dbReference>
<dbReference type="SUPFAM" id="SSF54403">
    <property type="entry name" value="Cystatin/monellin"/>
    <property type="match status" value="1"/>
</dbReference>
<dbReference type="PANTHER" id="PTHR31228:SF36">
    <property type="entry name" value="CYSTATIN_MONELLIN SUPERFAMILY PROTEIN"/>
    <property type="match status" value="1"/>
</dbReference>
<proteinExistence type="predicted"/>
<organism evidence="1 2">
    <name type="scientific">Thlaspi arvense</name>
    <name type="common">Field penny-cress</name>
    <dbReference type="NCBI Taxonomy" id="13288"/>
    <lineage>
        <taxon>Eukaryota</taxon>
        <taxon>Viridiplantae</taxon>
        <taxon>Streptophyta</taxon>
        <taxon>Embryophyta</taxon>
        <taxon>Tracheophyta</taxon>
        <taxon>Spermatophyta</taxon>
        <taxon>Magnoliopsida</taxon>
        <taxon>eudicotyledons</taxon>
        <taxon>Gunneridae</taxon>
        <taxon>Pentapetalae</taxon>
        <taxon>rosids</taxon>
        <taxon>malvids</taxon>
        <taxon>Brassicales</taxon>
        <taxon>Brassicaceae</taxon>
        <taxon>Thlaspideae</taxon>
        <taxon>Thlaspi</taxon>
    </lineage>
</organism>
<dbReference type="Gene3D" id="3.10.450.10">
    <property type="match status" value="1"/>
</dbReference>
<dbReference type="Proteomes" id="UP000836841">
    <property type="component" value="Chromosome 2"/>
</dbReference>
<protein>
    <recommendedName>
        <fullName evidence="3">Cystatin domain-containing protein</fullName>
    </recommendedName>
</protein>
<dbReference type="PANTHER" id="PTHR31228">
    <property type="entry name" value="CYSTATIN/MONELLIN SUPERFAMILY PROTEIN"/>
    <property type="match status" value="1"/>
</dbReference>
<reference evidence="1 2" key="1">
    <citation type="submission" date="2022-03" db="EMBL/GenBank/DDBJ databases">
        <authorList>
            <person name="Nunn A."/>
            <person name="Chopra R."/>
            <person name="Nunn A."/>
            <person name="Contreras Garrido A."/>
        </authorList>
    </citation>
    <scope>NUCLEOTIDE SEQUENCE [LARGE SCALE GENOMIC DNA]</scope>
</reference>
<dbReference type="InterPro" id="IPR006525">
    <property type="entry name" value="Cystatin-related_pln"/>
</dbReference>
<dbReference type="NCBIfam" id="TIGR01638">
    <property type="entry name" value="Atha_cystat_rel"/>
    <property type="match status" value="1"/>
</dbReference>
<sequence>MGWTWFVEDAFLVHSPDEKKPWIRPPYITKTEKDEPWLTTDEEIDLMNEEINKSLGFDIDYSLFRCLFNYHPVELEENEFVGLDRKFVEEKSNEELLTRLTRKSLEIYNQENKTEYVFVKIDHANFHLSSGVMFLITFQVKDPADKLIKMFQARVLYSIFYEHEYVFCRPKPNQEVSSGGDSVGDAEASGKKPRYIIFPTRVGAFMGMPQKSTAPNNNNLFRFGVDVFLQSIKGRPAKITTIFLALVLSR</sequence>
<accession>A0AAU9RUD1</accession>
<evidence type="ECO:0008006" key="3">
    <source>
        <dbReference type="Google" id="ProtNLM"/>
    </source>
</evidence>